<keyword evidence="1" id="KW-0812">Transmembrane</keyword>
<keyword evidence="1" id="KW-1133">Transmembrane helix</keyword>
<protein>
    <submittedName>
        <fullName evidence="2">Membrane protein</fullName>
    </submittedName>
</protein>
<organism evidence="2 3">
    <name type="scientific">Corynebacterium atypicum</name>
    <dbReference type="NCBI Taxonomy" id="191610"/>
    <lineage>
        <taxon>Bacteria</taxon>
        <taxon>Bacillati</taxon>
        <taxon>Actinomycetota</taxon>
        <taxon>Actinomycetes</taxon>
        <taxon>Mycobacteriales</taxon>
        <taxon>Corynebacteriaceae</taxon>
        <taxon>Corynebacterium</taxon>
    </lineage>
</organism>
<feature type="transmembrane region" description="Helical" evidence="1">
    <location>
        <begin position="170"/>
        <end position="192"/>
    </location>
</feature>
<accession>A0ABN4DCP3</accession>
<feature type="transmembrane region" description="Helical" evidence="1">
    <location>
        <begin position="27"/>
        <end position="50"/>
    </location>
</feature>
<keyword evidence="1" id="KW-0472">Membrane</keyword>
<evidence type="ECO:0000256" key="1">
    <source>
        <dbReference type="SAM" id="Phobius"/>
    </source>
</evidence>
<gene>
    <name evidence="2" type="ORF">CATYP_05580</name>
</gene>
<dbReference type="EMBL" id="CP008944">
    <property type="protein sequence ID" value="AIG64174.1"/>
    <property type="molecule type" value="Genomic_DNA"/>
</dbReference>
<sequence>MIPLSFKPVAQDPEVPQFIQHPKKIDIFLFAALFGIAIYGFAMIPLRAYLLSHPVAYTLLVGGYTSAVVSGANASVGNGQWWVYLMCTIVGAAKFVPLYWAMGRRWGMEFIDMSVQYMPRMKKLFRRALGSESGTSTAITCALVPVSYCPGPIPGNVVNAVLGLLKVGPWAVLALNAASIAVINGVFMWLGMTFGDEVLEVVQVVNRYLLWITLGLIVVVIWRARRQTSRGNIGG</sequence>
<keyword evidence="3" id="KW-1185">Reference proteome</keyword>
<dbReference type="Proteomes" id="UP000028504">
    <property type="component" value="Chromosome"/>
</dbReference>
<evidence type="ECO:0000313" key="2">
    <source>
        <dbReference type="EMBL" id="AIG64174.1"/>
    </source>
</evidence>
<evidence type="ECO:0000313" key="3">
    <source>
        <dbReference type="Proteomes" id="UP000028504"/>
    </source>
</evidence>
<reference evidence="2 3" key="1">
    <citation type="submission" date="2014-07" db="EMBL/GenBank/DDBJ databases">
        <title>Complete genome sequence of Corynebacterium atypicum DSM 44849: identifiction of the mycolic acid biosynthesis genes.</title>
        <authorList>
            <person name="Tippelt A."/>
            <person name="Mollmann S."/>
            <person name="Albersmeier A."/>
            <person name="Jaenicke S."/>
            <person name="Ruckert C."/>
            <person name="Tauch A."/>
        </authorList>
    </citation>
    <scope>NUCLEOTIDE SEQUENCE [LARGE SCALE GENOMIC DNA]</scope>
    <source>
        <strain evidence="2 3">R2070</strain>
    </source>
</reference>
<feature type="transmembrane region" description="Helical" evidence="1">
    <location>
        <begin position="204"/>
        <end position="222"/>
    </location>
</feature>
<name>A0ABN4DCP3_9CORY</name>
<feature type="transmembrane region" description="Helical" evidence="1">
    <location>
        <begin position="81"/>
        <end position="101"/>
    </location>
</feature>
<proteinExistence type="predicted"/>